<dbReference type="Pfam" id="PF00158">
    <property type="entry name" value="Sigma54_activat"/>
    <property type="match status" value="1"/>
</dbReference>
<dbReference type="Pfam" id="PF00072">
    <property type="entry name" value="Response_reg"/>
    <property type="match status" value="1"/>
</dbReference>
<keyword evidence="5" id="KW-0597">Phosphoprotein</keyword>
<dbReference type="SUPFAM" id="SSF52540">
    <property type="entry name" value="P-loop containing nucleoside triphosphate hydrolases"/>
    <property type="match status" value="1"/>
</dbReference>
<dbReference type="Gene3D" id="1.10.10.60">
    <property type="entry name" value="Homeodomain-like"/>
    <property type="match status" value="1"/>
</dbReference>
<dbReference type="AlphaFoldDB" id="A0A081C7U1"/>
<dbReference type="SMART" id="SM00382">
    <property type="entry name" value="AAA"/>
    <property type="match status" value="1"/>
</dbReference>
<dbReference type="Gene3D" id="3.40.50.2300">
    <property type="match status" value="1"/>
</dbReference>
<dbReference type="Gene3D" id="1.10.8.60">
    <property type="match status" value="1"/>
</dbReference>
<dbReference type="InterPro" id="IPR011006">
    <property type="entry name" value="CheY-like_superfamily"/>
</dbReference>
<dbReference type="InterPro" id="IPR025944">
    <property type="entry name" value="Sigma_54_int_dom_CS"/>
</dbReference>
<dbReference type="PROSITE" id="PS50045">
    <property type="entry name" value="SIGMA54_INTERACT_4"/>
    <property type="match status" value="1"/>
</dbReference>
<evidence type="ECO:0000259" key="6">
    <source>
        <dbReference type="PROSITE" id="PS50045"/>
    </source>
</evidence>
<dbReference type="STRING" id="1499967.U27_00543"/>
<dbReference type="PANTHER" id="PTHR32071">
    <property type="entry name" value="TRANSCRIPTIONAL REGULATORY PROTEIN"/>
    <property type="match status" value="1"/>
</dbReference>
<dbReference type="InterPro" id="IPR009057">
    <property type="entry name" value="Homeodomain-like_sf"/>
</dbReference>
<dbReference type="Pfam" id="PF02954">
    <property type="entry name" value="HTH_8"/>
    <property type="match status" value="1"/>
</dbReference>
<dbReference type="GO" id="GO:0006355">
    <property type="term" value="P:regulation of DNA-templated transcription"/>
    <property type="evidence" value="ECO:0007669"/>
    <property type="project" value="InterPro"/>
</dbReference>
<evidence type="ECO:0000256" key="5">
    <source>
        <dbReference type="PROSITE-ProRule" id="PRU00169"/>
    </source>
</evidence>
<dbReference type="CDD" id="cd00009">
    <property type="entry name" value="AAA"/>
    <property type="match status" value="1"/>
</dbReference>
<dbReference type="InterPro" id="IPR003593">
    <property type="entry name" value="AAA+_ATPase"/>
</dbReference>
<dbReference type="GO" id="GO:0043565">
    <property type="term" value="F:sequence-specific DNA binding"/>
    <property type="evidence" value="ECO:0007669"/>
    <property type="project" value="InterPro"/>
</dbReference>
<dbReference type="EMBL" id="DF820474">
    <property type="protein sequence ID" value="GAK60646.1"/>
    <property type="molecule type" value="Genomic_DNA"/>
</dbReference>
<dbReference type="FunFam" id="3.40.50.300:FF:000006">
    <property type="entry name" value="DNA-binding transcriptional regulator NtrC"/>
    <property type="match status" value="1"/>
</dbReference>
<feature type="domain" description="Response regulatory" evidence="7">
    <location>
        <begin position="4"/>
        <end position="118"/>
    </location>
</feature>
<gene>
    <name evidence="8" type="ORF">U27_00543</name>
</gene>
<dbReference type="PROSITE" id="PS50110">
    <property type="entry name" value="RESPONSE_REGULATORY"/>
    <property type="match status" value="1"/>
</dbReference>
<evidence type="ECO:0000313" key="9">
    <source>
        <dbReference type="Proteomes" id="UP000030661"/>
    </source>
</evidence>
<protein>
    <submittedName>
        <fullName evidence="8">Two component, sigma54 specific, transcriptional regulator, Fis family</fullName>
    </submittedName>
</protein>
<dbReference type="PRINTS" id="PR01590">
    <property type="entry name" value="HTHFIS"/>
</dbReference>
<dbReference type="SUPFAM" id="SSF46689">
    <property type="entry name" value="Homeodomain-like"/>
    <property type="match status" value="1"/>
</dbReference>
<evidence type="ECO:0000256" key="2">
    <source>
        <dbReference type="ARBA" id="ARBA00022840"/>
    </source>
</evidence>
<keyword evidence="9" id="KW-1185">Reference proteome</keyword>
<dbReference type="InterPro" id="IPR027417">
    <property type="entry name" value="P-loop_NTPase"/>
</dbReference>
<dbReference type="InterPro" id="IPR001789">
    <property type="entry name" value="Sig_transdc_resp-reg_receiver"/>
</dbReference>
<name>A0A081C7U1_VECG1</name>
<feature type="domain" description="Sigma-54 factor interaction" evidence="6">
    <location>
        <begin position="141"/>
        <end position="370"/>
    </location>
</feature>
<organism evidence="8">
    <name type="scientific">Vecturithrix granuli</name>
    <dbReference type="NCBI Taxonomy" id="1499967"/>
    <lineage>
        <taxon>Bacteria</taxon>
        <taxon>Candidatus Moduliflexota</taxon>
        <taxon>Candidatus Vecturitrichia</taxon>
        <taxon>Candidatus Vecturitrichales</taxon>
        <taxon>Candidatus Vecturitrichaceae</taxon>
        <taxon>Candidatus Vecturithrix</taxon>
    </lineage>
</organism>
<sequence length="443" mass="50062">MEKCLLIIDDNSQLCQTLAQNFARCGYRACYAINQSEALEIVARQALQVILLDMMLGEDNGLDLAQQIQRICPHIPIIMITGYASIESAVQAIKLGAFDYVSKPLKFDHLVAVVENALKSVHAHEVRPEAADAPGMDSFRTLTHNAQMLELDETITKLAATDLPVLICGEHGVGKEIVADVLHSRSTRQHARMLKVNCAAFPETLLDNELFGHEKGAYTGATTAFKGVFERANHSTLFLDEIGDMPLTIQAKILRTLQNHEIRRLGGQATIQVDVRFLAATNQDLKKLIREGQFREDLFYRLNAATLYVPPLRERKDDLPVLLNHFLDEHAHLTTTQRKCVSEDVFQVFLQYQWPGNIRELKNVIHYAAAVSTFDTIDLRDLPSDLRNLSPQGHTMNIREEMEKNLILTTLRNTDYNKKKTAELLNMGRKTLYDKLKKYGITL</sequence>
<evidence type="ECO:0000256" key="4">
    <source>
        <dbReference type="ARBA" id="ARBA00023163"/>
    </source>
</evidence>
<keyword evidence="3" id="KW-0805">Transcription regulation</keyword>
<accession>A0A081C7U1</accession>
<dbReference type="PROSITE" id="PS00688">
    <property type="entry name" value="SIGMA54_INTERACT_3"/>
    <property type="match status" value="1"/>
</dbReference>
<dbReference type="InterPro" id="IPR058031">
    <property type="entry name" value="AAA_lid_NorR"/>
</dbReference>
<keyword evidence="4" id="KW-0804">Transcription</keyword>
<evidence type="ECO:0000259" key="7">
    <source>
        <dbReference type="PROSITE" id="PS50110"/>
    </source>
</evidence>
<dbReference type="SUPFAM" id="SSF52172">
    <property type="entry name" value="CheY-like"/>
    <property type="match status" value="1"/>
</dbReference>
<keyword evidence="2" id="KW-0067">ATP-binding</keyword>
<keyword evidence="1" id="KW-0547">Nucleotide-binding</keyword>
<evidence type="ECO:0000256" key="3">
    <source>
        <dbReference type="ARBA" id="ARBA00023015"/>
    </source>
</evidence>
<proteinExistence type="predicted"/>
<dbReference type="HOGENOM" id="CLU_000445_0_6_0"/>
<feature type="modified residue" description="4-aspartylphosphate" evidence="5">
    <location>
        <position position="53"/>
    </location>
</feature>
<dbReference type="InterPro" id="IPR002078">
    <property type="entry name" value="Sigma_54_int"/>
</dbReference>
<dbReference type="GO" id="GO:0000160">
    <property type="term" value="P:phosphorelay signal transduction system"/>
    <property type="evidence" value="ECO:0007669"/>
    <property type="project" value="InterPro"/>
</dbReference>
<dbReference type="Pfam" id="PF25601">
    <property type="entry name" value="AAA_lid_14"/>
    <property type="match status" value="1"/>
</dbReference>
<reference evidence="8" key="1">
    <citation type="journal article" date="2015" name="PeerJ">
        <title>First genomic representation of candidate bacterial phylum KSB3 points to enhanced environmental sensing as a trigger of wastewater bulking.</title>
        <authorList>
            <person name="Sekiguchi Y."/>
            <person name="Ohashi A."/>
            <person name="Parks D.H."/>
            <person name="Yamauchi T."/>
            <person name="Tyson G.W."/>
            <person name="Hugenholtz P."/>
        </authorList>
    </citation>
    <scope>NUCLEOTIDE SEQUENCE [LARGE SCALE GENOMIC DNA]</scope>
</reference>
<dbReference type="eggNOG" id="COG2204">
    <property type="taxonomic scope" value="Bacteria"/>
</dbReference>
<dbReference type="SMART" id="SM00448">
    <property type="entry name" value="REC"/>
    <property type="match status" value="1"/>
</dbReference>
<evidence type="ECO:0000256" key="1">
    <source>
        <dbReference type="ARBA" id="ARBA00022741"/>
    </source>
</evidence>
<dbReference type="Gene3D" id="3.40.50.300">
    <property type="entry name" value="P-loop containing nucleotide triphosphate hydrolases"/>
    <property type="match status" value="1"/>
</dbReference>
<evidence type="ECO:0000313" key="8">
    <source>
        <dbReference type="EMBL" id="GAK60646.1"/>
    </source>
</evidence>
<dbReference type="GO" id="GO:0005524">
    <property type="term" value="F:ATP binding"/>
    <property type="evidence" value="ECO:0007669"/>
    <property type="project" value="UniProtKB-KW"/>
</dbReference>
<dbReference type="InterPro" id="IPR002197">
    <property type="entry name" value="HTH_Fis"/>
</dbReference>
<dbReference type="Proteomes" id="UP000030661">
    <property type="component" value="Unassembled WGS sequence"/>
</dbReference>
<dbReference type="PANTHER" id="PTHR32071:SF119">
    <property type="entry name" value="SIGMA L-DEPENDENT TRANSCRIPTIONAL REGULATOR YPLP-RELATED"/>
    <property type="match status" value="1"/>
</dbReference>